<reference evidence="2 3" key="1">
    <citation type="journal article" date="2018" name="Sci. Rep.">
        <title>Genomic signatures of local adaptation to the degree of environmental predictability in rotifers.</title>
        <authorList>
            <person name="Franch-Gras L."/>
            <person name="Hahn C."/>
            <person name="Garcia-Roger E.M."/>
            <person name="Carmona M.J."/>
            <person name="Serra M."/>
            <person name="Gomez A."/>
        </authorList>
    </citation>
    <scope>NUCLEOTIDE SEQUENCE [LARGE SCALE GENOMIC DNA]</scope>
    <source>
        <strain evidence="2">HYR1</strain>
    </source>
</reference>
<keyword evidence="1" id="KW-1133">Transmembrane helix</keyword>
<dbReference type="Proteomes" id="UP000276133">
    <property type="component" value="Unassembled WGS sequence"/>
</dbReference>
<proteinExistence type="predicted"/>
<gene>
    <name evidence="2" type="ORF">BpHYR1_039161</name>
</gene>
<keyword evidence="1" id="KW-0812">Transmembrane</keyword>
<protein>
    <submittedName>
        <fullName evidence="2">Uncharacterized protein</fullName>
    </submittedName>
</protein>
<evidence type="ECO:0000256" key="1">
    <source>
        <dbReference type="SAM" id="Phobius"/>
    </source>
</evidence>
<evidence type="ECO:0000313" key="2">
    <source>
        <dbReference type="EMBL" id="RNA16538.1"/>
    </source>
</evidence>
<sequence length="73" mass="7800">MVDYVVGGRHGSILVLVLFVLFFSVATFAAIGAGVGALVLIVHCRAPVVVHCYASFEKKVYVELCNCVNKNGD</sequence>
<name>A0A3M7QZU0_BRAPC</name>
<evidence type="ECO:0000313" key="3">
    <source>
        <dbReference type="Proteomes" id="UP000276133"/>
    </source>
</evidence>
<comment type="caution">
    <text evidence="2">The sequence shown here is derived from an EMBL/GenBank/DDBJ whole genome shotgun (WGS) entry which is preliminary data.</text>
</comment>
<keyword evidence="3" id="KW-1185">Reference proteome</keyword>
<keyword evidence="1" id="KW-0472">Membrane</keyword>
<organism evidence="2 3">
    <name type="scientific">Brachionus plicatilis</name>
    <name type="common">Marine rotifer</name>
    <name type="synonym">Brachionus muelleri</name>
    <dbReference type="NCBI Taxonomy" id="10195"/>
    <lineage>
        <taxon>Eukaryota</taxon>
        <taxon>Metazoa</taxon>
        <taxon>Spiralia</taxon>
        <taxon>Gnathifera</taxon>
        <taxon>Rotifera</taxon>
        <taxon>Eurotatoria</taxon>
        <taxon>Monogononta</taxon>
        <taxon>Pseudotrocha</taxon>
        <taxon>Ploima</taxon>
        <taxon>Brachionidae</taxon>
        <taxon>Brachionus</taxon>
    </lineage>
</organism>
<dbReference type="AlphaFoldDB" id="A0A3M7QZU0"/>
<accession>A0A3M7QZU0</accession>
<dbReference type="EMBL" id="REGN01004685">
    <property type="protein sequence ID" value="RNA16538.1"/>
    <property type="molecule type" value="Genomic_DNA"/>
</dbReference>
<feature type="transmembrane region" description="Helical" evidence="1">
    <location>
        <begin position="12"/>
        <end position="41"/>
    </location>
</feature>